<protein>
    <submittedName>
        <fullName evidence="1">Uncharacterized protein</fullName>
    </submittedName>
</protein>
<accession>A0A345HS21</accession>
<name>A0A345HS21_9ACTN</name>
<dbReference type="EMBL" id="CP031194">
    <property type="protein sequence ID" value="AXG79495.1"/>
    <property type="molecule type" value="Genomic_DNA"/>
</dbReference>
<dbReference type="Proteomes" id="UP000253868">
    <property type="component" value="Chromosome"/>
</dbReference>
<sequence>MLNELAATAAPVQFTTQQEWINARESTVHSGTTDTDGMLIVYIRDAGPGGADRPGSATLAVRPPGAADGEETVLHAAGRQLVFLAAGSRVEATFRSGAGSHAVLTWFPFVRP</sequence>
<dbReference type="AlphaFoldDB" id="A0A345HS21"/>
<dbReference type="RefSeq" id="WP_114660824.1">
    <property type="nucleotide sequence ID" value="NZ_CP031194.1"/>
</dbReference>
<evidence type="ECO:0000313" key="1">
    <source>
        <dbReference type="EMBL" id="AXG79495.1"/>
    </source>
</evidence>
<organism evidence="1 2">
    <name type="scientific">Streptomyces paludis</name>
    <dbReference type="NCBI Taxonomy" id="2282738"/>
    <lineage>
        <taxon>Bacteria</taxon>
        <taxon>Bacillati</taxon>
        <taxon>Actinomycetota</taxon>
        <taxon>Actinomycetes</taxon>
        <taxon>Kitasatosporales</taxon>
        <taxon>Streptomycetaceae</taxon>
        <taxon>Streptomyces</taxon>
    </lineage>
</organism>
<gene>
    <name evidence="1" type="ORF">DVK44_19635</name>
</gene>
<dbReference type="KEGG" id="spad:DVK44_19635"/>
<proteinExistence type="predicted"/>
<evidence type="ECO:0000313" key="2">
    <source>
        <dbReference type="Proteomes" id="UP000253868"/>
    </source>
</evidence>
<reference evidence="2" key="1">
    <citation type="submission" date="2018-07" db="EMBL/GenBank/DDBJ databases">
        <authorList>
            <person name="Zhao J."/>
        </authorList>
    </citation>
    <scope>NUCLEOTIDE SEQUENCE [LARGE SCALE GENOMIC DNA]</scope>
    <source>
        <strain evidence="2">GSSD-12</strain>
    </source>
</reference>
<keyword evidence="2" id="KW-1185">Reference proteome</keyword>